<proteinExistence type="predicted"/>
<keyword evidence="2" id="KW-1185">Reference proteome</keyword>
<dbReference type="EMBL" id="CM002923">
    <property type="protein sequence ID" value="KGN60828.1"/>
    <property type="molecule type" value="Genomic_DNA"/>
</dbReference>
<dbReference type="Pfam" id="PF05910">
    <property type="entry name" value="DUF868"/>
    <property type="match status" value="1"/>
</dbReference>
<reference evidence="1 2" key="4">
    <citation type="journal article" date="2011" name="BMC Genomics">
        <title>RNA-Seq improves annotation of protein-coding genes in the cucumber genome.</title>
        <authorList>
            <person name="Li Z."/>
            <person name="Zhang Z."/>
            <person name="Yan P."/>
            <person name="Huang S."/>
            <person name="Fei Z."/>
            <person name="Lin K."/>
        </authorList>
    </citation>
    <scope>NUCLEOTIDE SEQUENCE [LARGE SCALE GENOMIC DNA]</scope>
    <source>
        <strain evidence="2">cv. 9930</strain>
    </source>
</reference>
<dbReference type="PANTHER" id="PTHR31972">
    <property type="entry name" value="EXPRESSED PROTEIN"/>
    <property type="match status" value="1"/>
</dbReference>
<dbReference type="PANTHER" id="PTHR31972:SF6">
    <property type="entry name" value="DUF868 DOMAIN-CONTAINING PROTEIN"/>
    <property type="match status" value="1"/>
</dbReference>
<evidence type="ECO:0008006" key="3">
    <source>
        <dbReference type="Google" id="ProtNLM"/>
    </source>
</evidence>
<protein>
    <recommendedName>
        <fullName evidence="3">DUF868 domain-containing protein</fullName>
    </recommendedName>
</protein>
<reference evidence="1 2" key="2">
    <citation type="journal article" date="2009" name="PLoS ONE">
        <title>An integrated genetic and cytogenetic map of the cucumber genome.</title>
        <authorList>
            <person name="Ren Y."/>
            <person name="Zhang Z."/>
            <person name="Liu J."/>
            <person name="Staub J.E."/>
            <person name="Han Y."/>
            <person name="Cheng Z."/>
            <person name="Li X."/>
            <person name="Lu J."/>
            <person name="Miao H."/>
            <person name="Kang H."/>
            <person name="Xie B."/>
            <person name="Gu X."/>
            <person name="Wang X."/>
            <person name="Du Y."/>
            <person name="Jin W."/>
            <person name="Huang S."/>
        </authorList>
    </citation>
    <scope>NUCLEOTIDE SEQUENCE [LARGE SCALE GENOMIC DNA]</scope>
    <source>
        <strain evidence="2">cv. 9930</strain>
    </source>
</reference>
<dbReference type="OrthoDB" id="1913958at2759"/>
<dbReference type="STRING" id="3659.A0A0A0LG84"/>
<dbReference type="eggNOG" id="ENOG502QRIY">
    <property type="taxonomic scope" value="Eukaryota"/>
</dbReference>
<dbReference type="KEGG" id="csv:101219794"/>
<evidence type="ECO:0000313" key="1">
    <source>
        <dbReference type="EMBL" id="KGN60828.1"/>
    </source>
</evidence>
<dbReference type="OMA" id="EFMGSKH"/>
<evidence type="ECO:0000313" key="2">
    <source>
        <dbReference type="Proteomes" id="UP000029981"/>
    </source>
</evidence>
<reference evidence="1 2" key="1">
    <citation type="journal article" date="2009" name="Nat. Genet.">
        <title>The genome of the cucumber, Cucumis sativus L.</title>
        <authorList>
            <person name="Huang S."/>
            <person name="Li R."/>
            <person name="Zhang Z."/>
            <person name="Li L."/>
            <person name="Gu X."/>
            <person name="Fan W."/>
            <person name="Lucas W.J."/>
            <person name="Wang X."/>
            <person name="Xie B."/>
            <person name="Ni P."/>
            <person name="Ren Y."/>
            <person name="Zhu H."/>
            <person name="Li J."/>
            <person name="Lin K."/>
            <person name="Jin W."/>
            <person name="Fei Z."/>
            <person name="Li G."/>
            <person name="Staub J."/>
            <person name="Kilian A."/>
            <person name="van der Vossen E.A."/>
            <person name="Wu Y."/>
            <person name="Guo J."/>
            <person name="He J."/>
            <person name="Jia Z."/>
            <person name="Ren Y."/>
            <person name="Tian G."/>
            <person name="Lu Y."/>
            <person name="Ruan J."/>
            <person name="Qian W."/>
            <person name="Wang M."/>
            <person name="Huang Q."/>
            <person name="Li B."/>
            <person name="Xuan Z."/>
            <person name="Cao J."/>
            <person name="Asan"/>
            <person name="Wu Z."/>
            <person name="Zhang J."/>
            <person name="Cai Q."/>
            <person name="Bai Y."/>
            <person name="Zhao B."/>
            <person name="Han Y."/>
            <person name="Li Y."/>
            <person name="Li X."/>
            <person name="Wang S."/>
            <person name="Shi Q."/>
            <person name="Liu S."/>
            <person name="Cho W.K."/>
            <person name="Kim J.Y."/>
            <person name="Xu Y."/>
            <person name="Heller-Uszynska K."/>
            <person name="Miao H."/>
            <person name="Cheng Z."/>
            <person name="Zhang S."/>
            <person name="Wu J."/>
            <person name="Yang Y."/>
            <person name="Kang H."/>
            <person name="Li M."/>
            <person name="Liang H."/>
            <person name="Ren X."/>
            <person name="Shi Z."/>
            <person name="Wen M."/>
            <person name="Jian M."/>
            <person name="Yang H."/>
            <person name="Zhang G."/>
            <person name="Yang Z."/>
            <person name="Chen R."/>
            <person name="Liu S."/>
            <person name="Li J."/>
            <person name="Ma L."/>
            <person name="Liu H."/>
            <person name="Zhou Y."/>
            <person name="Zhao J."/>
            <person name="Fang X."/>
            <person name="Li G."/>
            <person name="Fang L."/>
            <person name="Li Y."/>
            <person name="Liu D."/>
            <person name="Zheng H."/>
            <person name="Zhang Y."/>
            <person name="Qin N."/>
            <person name="Li Z."/>
            <person name="Yang G."/>
            <person name="Yang S."/>
            <person name="Bolund L."/>
            <person name="Kristiansen K."/>
            <person name="Zheng H."/>
            <person name="Li S."/>
            <person name="Zhang X."/>
            <person name="Yang H."/>
            <person name="Wang J."/>
            <person name="Sun R."/>
            <person name="Zhang B."/>
            <person name="Jiang S."/>
            <person name="Wang J."/>
            <person name="Du Y."/>
            <person name="Li S."/>
        </authorList>
    </citation>
    <scope>NUCLEOTIDE SEQUENCE [LARGE SCALE GENOMIC DNA]</scope>
    <source>
        <strain evidence="2">cv. 9930</strain>
    </source>
</reference>
<reference evidence="1 2" key="3">
    <citation type="journal article" date="2010" name="BMC Genomics">
        <title>Transcriptome sequencing and comparative analysis of cucumber flowers with different sex types.</title>
        <authorList>
            <person name="Guo S."/>
            <person name="Zheng Y."/>
            <person name="Joung J.G."/>
            <person name="Liu S."/>
            <person name="Zhang Z."/>
            <person name="Crasta O.R."/>
            <person name="Sobral B.W."/>
            <person name="Xu Y."/>
            <person name="Huang S."/>
            <person name="Fei Z."/>
        </authorList>
    </citation>
    <scope>NUCLEOTIDE SEQUENCE [LARGE SCALE GENOMIC DNA]</scope>
    <source>
        <strain evidence="2">cv. 9930</strain>
    </source>
</reference>
<name>A0A0A0LG84_CUCSA</name>
<dbReference type="InterPro" id="IPR008586">
    <property type="entry name" value="DUF868_pln"/>
</dbReference>
<dbReference type="AlphaFoldDB" id="A0A0A0LG84"/>
<organism evidence="1 2">
    <name type="scientific">Cucumis sativus</name>
    <name type="common">Cucumber</name>
    <dbReference type="NCBI Taxonomy" id="3659"/>
    <lineage>
        <taxon>Eukaryota</taxon>
        <taxon>Viridiplantae</taxon>
        <taxon>Streptophyta</taxon>
        <taxon>Embryophyta</taxon>
        <taxon>Tracheophyta</taxon>
        <taxon>Spermatophyta</taxon>
        <taxon>Magnoliopsida</taxon>
        <taxon>eudicotyledons</taxon>
        <taxon>Gunneridae</taxon>
        <taxon>Pentapetalae</taxon>
        <taxon>rosids</taxon>
        <taxon>fabids</taxon>
        <taxon>Cucurbitales</taxon>
        <taxon>Cucurbitaceae</taxon>
        <taxon>Benincaseae</taxon>
        <taxon>Cucumis</taxon>
    </lineage>
</organism>
<gene>
    <name evidence="1" type="ORF">Csa_2G011610</name>
</gene>
<sequence length="353" mass="38087">MVPSCFSHSSISSTLSNEPFQPQSLISCIYQTNLFNHSPPTLLTLTWSLSLSSHSLYLHSSPSSSSSSSSSSPSLSTTISLSPSSFSLFSPTSKSISLPDSHKLKLHWDFSKAKYTPNSAQPISSFYLAITCDGKLHFFIGDLLEDFARRAKTISLSDPSLREDYSTLLSRREHVFERRNCYVSRVEFLGSQREIAVELCSGILKVSVDGEVKLVVKRLAWKFRGNERFFISGNAVDFFWDVFNWVKSEGGAGSGGPGVFVFQVGEGGVWPEVIGAEGKLMKRCLSSSAAAAGIGSTPAAAFPAMSPAGSNSSVLQWAEESSSDGGRSSCSSSSRSGGINGGFSLLLYAWRKN</sequence>
<dbReference type="Gramene" id="KGN60828">
    <property type="protein sequence ID" value="KGN60828"/>
    <property type="gene ID" value="Csa_2G011610"/>
</dbReference>
<accession>A0A0A0LG84</accession>
<dbReference type="Proteomes" id="UP000029981">
    <property type="component" value="Chromosome 2"/>
</dbReference>